<gene>
    <name evidence="1" type="ORF">SORDD24_00003</name>
</gene>
<protein>
    <submittedName>
        <fullName evidence="1">Uncharacterized protein</fullName>
    </submittedName>
</protein>
<organism evidence="1 2">
    <name type="scientific">Streptococcus oralis</name>
    <dbReference type="NCBI Taxonomy" id="1303"/>
    <lineage>
        <taxon>Bacteria</taxon>
        <taxon>Bacillati</taxon>
        <taxon>Bacillota</taxon>
        <taxon>Bacilli</taxon>
        <taxon>Lactobacillales</taxon>
        <taxon>Streptococcaceae</taxon>
        <taxon>Streptococcus</taxon>
    </lineage>
</organism>
<evidence type="ECO:0000313" key="1">
    <source>
        <dbReference type="EMBL" id="KXU06767.1"/>
    </source>
</evidence>
<evidence type="ECO:0000313" key="2">
    <source>
        <dbReference type="Proteomes" id="UP000070353"/>
    </source>
</evidence>
<sequence>MLNYLLILPFFPSFGNNEHAIKKKKLLRKYESILYYIQRHSSPVVAREKEGNF</sequence>
<name>A0A139QW40_STROR</name>
<comment type="caution">
    <text evidence="1">The sequence shown here is derived from an EMBL/GenBank/DDBJ whole genome shotgun (WGS) entry which is preliminary data.</text>
</comment>
<reference evidence="1 2" key="1">
    <citation type="submission" date="2016-01" db="EMBL/GenBank/DDBJ databases">
        <title>Highly variable Streptococcus oralis are common among viridans streptococci isolated from primates.</title>
        <authorList>
            <person name="Denapaite D."/>
            <person name="Rieger M."/>
            <person name="Koendgen S."/>
            <person name="Brueckner R."/>
            <person name="Ochigava I."/>
            <person name="Kappeler P."/>
            <person name="Maetz-Rensing K."/>
            <person name="Leendertz F."/>
            <person name="Hakenbeck R."/>
        </authorList>
    </citation>
    <scope>NUCLEOTIDE SEQUENCE [LARGE SCALE GENOMIC DNA]</scope>
    <source>
        <strain evidence="1 2">DD24</strain>
    </source>
</reference>
<dbReference type="AlphaFoldDB" id="A0A139QW40"/>
<proteinExistence type="predicted"/>
<dbReference type="EMBL" id="LQZB01000001">
    <property type="protein sequence ID" value="KXU06767.1"/>
    <property type="molecule type" value="Genomic_DNA"/>
</dbReference>
<accession>A0A139QW40</accession>
<dbReference type="Proteomes" id="UP000070353">
    <property type="component" value="Unassembled WGS sequence"/>
</dbReference>